<proteinExistence type="predicted"/>
<gene>
    <name evidence="2" type="ORF">HNR67_000598</name>
</gene>
<protein>
    <submittedName>
        <fullName evidence="2">Putative membrane protein</fullName>
    </submittedName>
</protein>
<accession>A0A7W7FR34</accession>
<dbReference type="Proteomes" id="UP000533598">
    <property type="component" value="Unassembled WGS sequence"/>
</dbReference>
<dbReference type="RefSeq" id="WP_185000599.1">
    <property type="nucleotide sequence ID" value="NZ_BAAAUI010000003.1"/>
</dbReference>
<feature type="transmembrane region" description="Helical" evidence="1">
    <location>
        <begin position="93"/>
        <end position="115"/>
    </location>
</feature>
<keyword evidence="3" id="KW-1185">Reference proteome</keyword>
<evidence type="ECO:0000256" key="1">
    <source>
        <dbReference type="SAM" id="Phobius"/>
    </source>
</evidence>
<feature type="transmembrane region" description="Helical" evidence="1">
    <location>
        <begin position="17"/>
        <end position="34"/>
    </location>
</feature>
<feature type="transmembrane region" description="Helical" evidence="1">
    <location>
        <begin position="58"/>
        <end position="81"/>
    </location>
</feature>
<keyword evidence="1" id="KW-0472">Membrane</keyword>
<dbReference type="EMBL" id="JACHMH010000001">
    <property type="protein sequence ID" value="MBB4674480.1"/>
    <property type="molecule type" value="Genomic_DNA"/>
</dbReference>
<comment type="caution">
    <text evidence="2">The sequence shown here is derived from an EMBL/GenBank/DDBJ whole genome shotgun (WGS) entry which is preliminary data.</text>
</comment>
<dbReference type="AlphaFoldDB" id="A0A7W7FR34"/>
<organism evidence="2 3">
    <name type="scientific">Crossiella cryophila</name>
    <dbReference type="NCBI Taxonomy" id="43355"/>
    <lineage>
        <taxon>Bacteria</taxon>
        <taxon>Bacillati</taxon>
        <taxon>Actinomycetota</taxon>
        <taxon>Actinomycetes</taxon>
        <taxon>Pseudonocardiales</taxon>
        <taxon>Pseudonocardiaceae</taxon>
        <taxon>Crossiella</taxon>
    </lineage>
</organism>
<name>A0A7W7FR34_9PSEU</name>
<sequence>MTEVLIPPRQLLLSRRLWIASCVAGLVAVIFRLADRRGLNDMLGQLAPQLTLGQVDGAVNLAVVMTVALRLGVIALFWWLSTRTVQGVEWARVVLTVLGGMSVGLGLLGVLGLVAGSAATVVAQLGIIQVTLSVVVFGLDVAALAMMFHPNSRAYFIGVRRTRPGNTPA</sequence>
<evidence type="ECO:0000313" key="3">
    <source>
        <dbReference type="Proteomes" id="UP000533598"/>
    </source>
</evidence>
<feature type="transmembrane region" description="Helical" evidence="1">
    <location>
        <begin position="127"/>
        <end position="148"/>
    </location>
</feature>
<keyword evidence="1" id="KW-0812">Transmembrane</keyword>
<evidence type="ECO:0000313" key="2">
    <source>
        <dbReference type="EMBL" id="MBB4674480.1"/>
    </source>
</evidence>
<reference evidence="2 3" key="1">
    <citation type="submission" date="2020-08" db="EMBL/GenBank/DDBJ databases">
        <title>Sequencing the genomes of 1000 actinobacteria strains.</title>
        <authorList>
            <person name="Klenk H.-P."/>
        </authorList>
    </citation>
    <scope>NUCLEOTIDE SEQUENCE [LARGE SCALE GENOMIC DNA]</scope>
    <source>
        <strain evidence="2 3">DSM 44230</strain>
    </source>
</reference>
<keyword evidence="1" id="KW-1133">Transmembrane helix</keyword>